<dbReference type="Gene3D" id="1.10.630.10">
    <property type="entry name" value="Cytochrome P450"/>
    <property type="match status" value="1"/>
</dbReference>
<comment type="similarity">
    <text evidence="3">Belongs to the cytochrome P450 family.</text>
</comment>
<evidence type="ECO:0000256" key="7">
    <source>
        <dbReference type="ARBA" id="ARBA00023004"/>
    </source>
</evidence>
<protein>
    <submittedName>
        <fullName evidence="10">Cytochrome P450</fullName>
    </submittedName>
</protein>
<dbReference type="GO" id="GO:0020037">
    <property type="term" value="F:heme binding"/>
    <property type="evidence" value="ECO:0007669"/>
    <property type="project" value="InterPro"/>
</dbReference>
<dbReference type="GO" id="GO:0005506">
    <property type="term" value="F:iron ion binding"/>
    <property type="evidence" value="ECO:0007669"/>
    <property type="project" value="InterPro"/>
</dbReference>
<dbReference type="PANTHER" id="PTHR46300">
    <property type="entry name" value="P450, PUTATIVE (EUROFUNG)-RELATED-RELATED"/>
    <property type="match status" value="1"/>
</dbReference>
<proteinExistence type="inferred from homology"/>
<evidence type="ECO:0000256" key="2">
    <source>
        <dbReference type="ARBA" id="ARBA00005179"/>
    </source>
</evidence>
<dbReference type="InterPro" id="IPR050364">
    <property type="entry name" value="Cytochrome_P450_fung"/>
</dbReference>
<sequence length="91" mass="10173">MRSGVTTTSNTLRVFVLAMLLFPDVAKKAQDELDSVLGGDRLPRFDDRKSLSYVDCILKECLRWRPPLPLGLAHAAKQDGELNGMLREDLS</sequence>
<keyword evidence="8" id="KW-0503">Monooxygenase</keyword>
<dbReference type="InterPro" id="IPR036396">
    <property type="entry name" value="Cyt_P450_sf"/>
</dbReference>
<keyword evidence="5" id="KW-0479">Metal-binding</keyword>
<dbReference type="Pfam" id="PF00067">
    <property type="entry name" value="p450"/>
    <property type="match status" value="1"/>
</dbReference>
<evidence type="ECO:0000256" key="8">
    <source>
        <dbReference type="ARBA" id="ARBA00023033"/>
    </source>
</evidence>
<feature type="chain" id="PRO_5013756540" evidence="9">
    <location>
        <begin position="27"/>
        <end position="91"/>
    </location>
</feature>
<dbReference type="AlphaFoldDB" id="A0A286UIJ4"/>
<evidence type="ECO:0000256" key="3">
    <source>
        <dbReference type="ARBA" id="ARBA00010617"/>
    </source>
</evidence>
<comment type="pathway">
    <text evidence="2">Secondary metabolite biosynthesis.</text>
</comment>
<dbReference type="Proteomes" id="UP000217199">
    <property type="component" value="Unassembled WGS sequence"/>
</dbReference>
<keyword evidence="6" id="KW-0560">Oxidoreductase</keyword>
<dbReference type="OrthoDB" id="2789670at2759"/>
<dbReference type="InterPro" id="IPR001128">
    <property type="entry name" value="Cyt_P450"/>
</dbReference>
<organism evidence="10 11">
    <name type="scientific">Pyrrhoderma noxium</name>
    <dbReference type="NCBI Taxonomy" id="2282107"/>
    <lineage>
        <taxon>Eukaryota</taxon>
        <taxon>Fungi</taxon>
        <taxon>Dikarya</taxon>
        <taxon>Basidiomycota</taxon>
        <taxon>Agaricomycotina</taxon>
        <taxon>Agaricomycetes</taxon>
        <taxon>Hymenochaetales</taxon>
        <taxon>Hymenochaetaceae</taxon>
        <taxon>Pyrrhoderma</taxon>
    </lineage>
</organism>
<keyword evidence="11" id="KW-1185">Reference proteome</keyword>
<evidence type="ECO:0000256" key="1">
    <source>
        <dbReference type="ARBA" id="ARBA00001971"/>
    </source>
</evidence>
<accession>A0A286UIJ4</accession>
<evidence type="ECO:0000256" key="6">
    <source>
        <dbReference type="ARBA" id="ARBA00023002"/>
    </source>
</evidence>
<evidence type="ECO:0000256" key="4">
    <source>
        <dbReference type="ARBA" id="ARBA00022617"/>
    </source>
</evidence>
<comment type="caution">
    <text evidence="10">The sequence shown here is derived from an EMBL/GenBank/DDBJ whole genome shotgun (WGS) entry which is preliminary data.</text>
</comment>
<dbReference type="GO" id="GO:0016705">
    <property type="term" value="F:oxidoreductase activity, acting on paired donors, with incorporation or reduction of molecular oxygen"/>
    <property type="evidence" value="ECO:0007669"/>
    <property type="project" value="InterPro"/>
</dbReference>
<dbReference type="SUPFAM" id="SSF48264">
    <property type="entry name" value="Cytochrome P450"/>
    <property type="match status" value="1"/>
</dbReference>
<reference evidence="10 11" key="1">
    <citation type="journal article" date="2017" name="Mol. Ecol.">
        <title>Comparative and population genomic landscape of Phellinus noxius: A hypervariable fungus causing root rot in trees.</title>
        <authorList>
            <person name="Chung C.L."/>
            <person name="Lee T.J."/>
            <person name="Akiba M."/>
            <person name="Lee H.H."/>
            <person name="Kuo T.H."/>
            <person name="Liu D."/>
            <person name="Ke H.M."/>
            <person name="Yokoi T."/>
            <person name="Roa M.B."/>
            <person name="Lu M.J."/>
            <person name="Chang Y.Y."/>
            <person name="Ann P.J."/>
            <person name="Tsai J.N."/>
            <person name="Chen C.Y."/>
            <person name="Tzean S.S."/>
            <person name="Ota Y."/>
            <person name="Hattori T."/>
            <person name="Sahashi N."/>
            <person name="Liou R.F."/>
            <person name="Kikuchi T."/>
            <person name="Tsai I.J."/>
        </authorList>
    </citation>
    <scope>NUCLEOTIDE SEQUENCE [LARGE SCALE GENOMIC DNA]</scope>
    <source>
        <strain evidence="10 11">FFPRI411160</strain>
    </source>
</reference>
<dbReference type="PRINTS" id="PR00463">
    <property type="entry name" value="EP450I"/>
</dbReference>
<evidence type="ECO:0000313" key="11">
    <source>
        <dbReference type="Proteomes" id="UP000217199"/>
    </source>
</evidence>
<evidence type="ECO:0000313" key="10">
    <source>
        <dbReference type="EMBL" id="PAV19368.1"/>
    </source>
</evidence>
<dbReference type="InParanoid" id="A0A286UIJ4"/>
<gene>
    <name evidence="10" type="ORF">PNOK_0430200</name>
</gene>
<evidence type="ECO:0000256" key="5">
    <source>
        <dbReference type="ARBA" id="ARBA00022723"/>
    </source>
</evidence>
<feature type="signal peptide" evidence="9">
    <location>
        <begin position="1"/>
        <end position="26"/>
    </location>
</feature>
<name>A0A286UIJ4_9AGAM</name>
<keyword evidence="4" id="KW-0349">Heme</keyword>
<dbReference type="InterPro" id="IPR002401">
    <property type="entry name" value="Cyt_P450_E_grp-I"/>
</dbReference>
<dbReference type="GO" id="GO:0004497">
    <property type="term" value="F:monooxygenase activity"/>
    <property type="evidence" value="ECO:0007669"/>
    <property type="project" value="UniProtKB-KW"/>
</dbReference>
<keyword evidence="9" id="KW-0732">Signal</keyword>
<dbReference type="EMBL" id="NBII01000004">
    <property type="protein sequence ID" value="PAV19368.1"/>
    <property type="molecule type" value="Genomic_DNA"/>
</dbReference>
<dbReference type="STRING" id="2282107.A0A286UIJ4"/>
<evidence type="ECO:0000256" key="9">
    <source>
        <dbReference type="SAM" id="SignalP"/>
    </source>
</evidence>
<keyword evidence="7" id="KW-0408">Iron</keyword>
<comment type="cofactor">
    <cofactor evidence="1">
        <name>heme</name>
        <dbReference type="ChEBI" id="CHEBI:30413"/>
    </cofactor>
</comment>